<evidence type="ECO:0000256" key="23">
    <source>
        <dbReference type="SAM" id="Phobius"/>
    </source>
</evidence>
<feature type="active site" evidence="18">
    <location>
        <position position="410"/>
    </location>
</feature>
<evidence type="ECO:0000313" key="24">
    <source>
        <dbReference type="Ensembl" id="ENSXMAP00000004230.2"/>
    </source>
</evidence>
<dbReference type="Pfam" id="PF01532">
    <property type="entry name" value="Glyco_hydro_47"/>
    <property type="match status" value="1"/>
</dbReference>
<evidence type="ECO:0000256" key="11">
    <source>
        <dbReference type="ARBA" id="ARBA00022989"/>
    </source>
</evidence>
<evidence type="ECO:0000256" key="22">
    <source>
        <dbReference type="SAM" id="MobiDB-lite"/>
    </source>
</evidence>
<evidence type="ECO:0000256" key="10">
    <source>
        <dbReference type="ARBA" id="ARBA00022968"/>
    </source>
</evidence>
<dbReference type="HOGENOM" id="CLU_003818_3_3_1"/>
<dbReference type="Proteomes" id="UP000002852">
    <property type="component" value="Unassembled WGS sequence"/>
</dbReference>
<proteinExistence type="inferred from homology"/>
<evidence type="ECO:0000256" key="7">
    <source>
        <dbReference type="ARBA" id="ARBA00022801"/>
    </source>
</evidence>
<dbReference type="FunCoup" id="M3ZPT7">
    <property type="interactions" value="1852"/>
</dbReference>
<evidence type="ECO:0000256" key="1">
    <source>
        <dbReference type="ARBA" id="ARBA00001913"/>
    </source>
</evidence>
<dbReference type="OMA" id="AAFKHSW"/>
<evidence type="ECO:0000256" key="14">
    <source>
        <dbReference type="ARBA" id="ARBA00023295"/>
    </source>
</evidence>
<dbReference type="InterPro" id="IPR012341">
    <property type="entry name" value="6hp_glycosidase-like_sf"/>
</dbReference>
<evidence type="ECO:0000256" key="15">
    <source>
        <dbReference type="ARBA" id="ARBA00047669"/>
    </source>
</evidence>
<keyword evidence="14 21" id="KW-0326">Glycosidase</keyword>
<dbReference type="STRING" id="8083.ENSXMAP00000004230"/>
<dbReference type="FunFam" id="1.50.10.10:FF:000010">
    <property type="entry name" value="alpha-1,2-Mannosidase"/>
    <property type="match status" value="1"/>
</dbReference>
<comment type="catalytic activity">
    <reaction evidence="15">
        <text>N(4)-(alpha-D-Man-(1-&gt;2)-alpha-D-Man-(1-&gt;2)-alpha-D-Man-(1-&gt;3)-[alpha-D-Man-(1-&gt;3)-[alpha-D-Man-(1-&gt;2)-alpha-D-Man-(1-&gt;6)]-alpha-D-Man-(1-&gt;6)]-beta-D-Man-(1-&gt;4)-beta-D-GlcNAc-(1-&gt;4)-beta-D-GlcNAc)-L-asparaginyl-[protein] (N-glucan mannose isomer 8A1,2,3B1,3) + 3 H2O = N(4)-(alpha-D-Man-(1-&gt;3)-[alpha-D-Man-(1-&gt;3)-[alpha-D-Man-(1-&gt;6)]-alpha-D-Man-(1-&gt;6)]-beta-D-Man-(1-&gt;4)-beta-D-GlcNAc-(1-&gt;4)-beta-D-GlcNAc)-L-asparaginyl-[protein] (N-glucan mannose isomer 5A1,2) + 3 beta-D-mannose</text>
        <dbReference type="Rhea" id="RHEA:56028"/>
        <dbReference type="Rhea" id="RHEA-COMP:14358"/>
        <dbReference type="Rhea" id="RHEA-COMP:14367"/>
        <dbReference type="ChEBI" id="CHEBI:15377"/>
        <dbReference type="ChEBI" id="CHEBI:28563"/>
        <dbReference type="ChEBI" id="CHEBI:59087"/>
        <dbReference type="ChEBI" id="CHEBI:60628"/>
        <dbReference type="EC" id="3.2.1.113"/>
    </reaction>
</comment>
<keyword evidence="11 23" id="KW-1133">Transmembrane helix</keyword>
<dbReference type="PANTHER" id="PTHR11742:SF55">
    <property type="entry name" value="ENDOPLASMIC RETICULUM MANNOSYL-OLIGOSACCHARIDE 1,2-ALPHA-MANNOSIDASE"/>
    <property type="match status" value="1"/>
</dbReference>
<evidence type="ECO:0000256" key="9">
    <source>
        <dbReference type="ARBA" id="ARBA00022837"/>
    </source>
</evidence>
<dbReference type="SUPFAM" id="SSF48225">
    <property type="entry name" value="Seven-hairpin glycosidases"/>
    <property type="match status" value="1"/>
</dbReference>
<dbReference type="GO" id="GO:0005975">
    <property type="term" value="P:carbohydrate metabolic process"/>
    <property type="evidence" value="ECO:0007669"/>
    <property type="project" value="InterPro"/>
</dbReference>
<evidence type="ECO:0000256" key="3">
    <source>
        <dbReference type="ARBA" id="ARBA00004922"/>
    </source>
</evidence>
<reference evidence="25" key="1">
    <citation type="submission" date="2012-01" db="EMBL/GenBank/DDBJ databases">
        <authorList>
            <person name="Walter R."/>
            <person name="Schartl M."/>
            <person name="Warren W."/>
        </authorList>
    </citation>
    <scope>NUCLEOTIDE SEQUENCE [LARGE SCALE GENOMIC DNA]</scope>
    <source>
        <strain evidence="25">JP 163 A</strain>
    </source>
</reference>
<keyword evidence="5 23" id="KW-0812">Transmembrane</keyword>
<evidence type="ECO:0000256" key="21">
    <source>
        <dbReference type="RuleBase" id="RU361193"/>
    </source>
</evidence>
<evidence type="ECO:0000256" key="20">
    <source>
        <dbReference type="PIRSR" id="PIRSR601382-3"/>
    </source>
</evidence>
<dbReference type="OrthoDB" id="8118055at2759"/>
<dbReference type="KEGG" id="xma:102232900"/>
<dbReference type="GO" id="GO:0004571">
    <property type="term" value="F:mannosyl-oligosaccharide 1,2-alpha-mannosidase activity"/>
    <property type="evidence" value="ECO:0007669"/>
    <property type="project" value="UniProtKB-EC"/>
</dbReference>
<evidence type="ECO:0000256" key="2">
    <source>
        <dbReference type="ARBA" id="ARBA00004648"/>
    </source>
</evidence>
<comment type="pathway">
    <text evidence="3">Protein modification; protein glycosylation.</text>
</comment>
<evidence type="ECO:0000256" key="16">
    <source>
        <dbReference type="ARBA" id="ARBA00048605"/>
    </source>
</evidence>
<evidence type="ECO:0000256" key="17">
    <source>
        <dbReference type="ARBA" id="ARBA00053655"/>
    </source>
</evidence>
<evidence type="ECO:0000256" key="4">
    <source>
        <dbReference type="ARBA" id="ARBA00007658"/>
    </source>
</evidence>
<comment type="function">
    <text evidence="17">Involved in glycoprotein quality control targeting of misfolded glycoproteins for degradation. It primarily trims a single alpha-1,2-linked mannose residue from Man(9)GlcNAc(2) to produce Man(8)GlcNAc(2), but at high enzyme concentrations, as found in the ER quality control compartment (ERQC), it further trims the carbohydrates to Man(5-6)GlcNAc(2).</text>
</comment>
<comment type="subcellular location">
    <subcellularLocation>
        <location evidence="2">Endoplasmic reticulum membrane</location>
        <topology evidence="2">Single-pass type II membrane protein</topology>
    </subcellularLocation>
</comment>
<comment type="cofactor">
    <cofactor evidence="1 19">
        <name>Ca(2+)</name>
        <dbReference type="ChEBI" id="CHEBI:29108"/>
    </cofactor>
</comment>
<sequence length="650" mass="74585">MHAPSRPDYVSIHFTGQQTGSYNNGKQWRRQSYWRKWKQLSRLQRSLFLFMLVLLFICGLASYSSVTKQLRGFTVREQETESNILLKPFKPHVLPEPVRQGQDLLPEQPSQRKLSNKRGPPVLPNRLQKKGNTSNILSEVKAADIKKEGDEERVISWRGAVIDTVQVTEGAKYGENKEDSPGNRNVNQSKVLETERMEAVREAFRHAWKGYKEYAWGHDELRPVSRSYSEWFGLGLTLIDALDTMWILELKQEFEEAREWVASELTFNKNVDVNLFETTIRILGGLLSTYHLTGDSLFLDKAKDIGSRLMPAFNTQSKIPYSDVNIGKGTAHPPRWTSDSTVAEVTSIQLEFRELSQLTQEPQYQAAVAEVMNQVHKLEGKLDGLVPMFINTNSGQFTHQGIYTLGARADSYYEYLLKQWIQGGKKENQFLEDYLQAIEGVKKNLLQKSSPNGLVFVGELSHGQFSPKMDHLVCFLPGTLALGAHNGLPADHMDLAKELMHTCYQMYVQMETGLSPEIVHFNMHQGSIRDIDVKPADRHNLLRPETVESLFYLYRFTKDRKYQDWGWKILQNFNKYTKVSSGGYTSINNVCDPDYPSPRDKMESFFLGETLKYFYLLFSEDADLISLDKYVFNTEAHPLPIWPPAEPQPL</sequence>
<keyword evidence="7 21" id="KW-0378">Hydrolase</keyword>
<keyword evidence="9 19" id="KW-0106">Calcium</keyword>
<dbReference type="GO" id="GO:0005509">
    <property type="term" value="F:calcium ion binding"/>
    <property type="evidence" value="ECO:0007669"/>
    <property type="project" value="InterPro"/>
</dbReference>
<feature type="transmembrane region" description="Helical" evidence="23">
    <location>
        <begin position="46"/>
        <end position="66"/>
    </location>
</feature>
<dbReference type="InterPro" id="IPR001382">
    <property type="entry name" value="Glyco_hydro_47"/>
</dbReference>
<dbReference type="Gene3D" id="1.50.10.10">
    <property type="match status" value="1"/>
</dbReference>
<dbReference type="InterPro" id="IPR050749">
    <property type="entry name" value="Glycosyl_Hydrolase_47"/>
</dbReference>
<organism evidence="24 25">
    <name type="scientific">Xiphophorus maculatus</name>
    <name type="common">Southern platyfish</name>
    <name type="synonym">Platypoecilus maculatus</name>
    <dbReference type="NCBI Taxonomy" id="8083"/>
    <lineage>
        <taxon>Eukaryota</taxon>
        <taxon>Metazoa</taxon>
        <taxon>Chordata</taxon>
        <taxon>Craniata</taxon>
        <taxon>Vertebrata</taxon>
        <taxon>Euteleostomi</taxon>
        <taxon>Actinopterygii</taxon>
        <taxon>Neopterygii</taxon>
        <taxon>Teleostei</taxon>
        <taxon>Neoteleostei</taxon>
        <taxon>Acanthomorphata</taxon>
        <taxon>Ovalentaria</taxon>
        <taxon>Atherinomorphae</taxon>
        <taxon>Cyprinodontiformes</taxon>
        <taxon>Poeciliidae</taxon>
        <taxon>Poeciliinae</taxon>
        <taxon>Xiphophorus</taxon>
    </lineage>
</organism>
<dbReference type="GeneTree" id="ENSGT00940000155422"/>
<evidence type="ECO:0000256" key="5">
    <source>
        <dbReference type="ARBA" id="ARBA00022692"/>
    </source>
</evidence>
<evidence type="ECO:0000256" key="13">
    <source>
        <dbReference type="ARBA" id="ARBA00023157"/>
    </source>
</evidence>
<evidence type="ECO:0000256" key="19">
    <source>
        <dbReference type="PIRSR" id="PIRSR601382-2"/>
    </source>
</evidence>
<dbReference type="AlphaFoldDB" id="M3ZPT7"/>
<dbReference type="CTD" id="556237"/>
<comment type="similarity">
    <text evidence="4 21">Belongs to the glycosyl hydrolase 47 family.</text>
</comment>
<feature type="binding site" evidence="19">
    <location>
        <position position="634"/>
    </location>
    <ligand>
        <name>Ca(2+)</name>
        <dbReference type="ChEBI" id="CHEBI:29108"/>
    </ligand>
</feature>
<keyword evidence="8" id="KW-0256">Endoplasmic reticulum</keyword>
<dbReference type="InParanoid" id="M3ZPT7"/>
<name>M3ZPT7_XIPMA</name>
<evidence type="ECO:0000256" key="6">
    <source>
        <dbReference type="ARBA" id="ARBA00022723"/>
    </source>
</evidence>
<reference evidence="24" key="3">
    <citation type="submission" date="2025-08" db="UniProtKB">
        <authorList>
            <consortium name="Ensembl"/>
        </authorList>
    </citation>
    <scope>IDENTIFICATION</scope>
    <source>
        <strain evidence="24">JP 163 A</strain>
    </source>
</reference>
<dbReference type="RefSeq" id="XP_005807457.1">
    <property type="nucleotide sequence ID" value="XM_005807400.3"/>
</dbReference>
<keyword evidence="12 23" id="KW-0472">Membrane</keyword>
<evidence type="ECO:0000256" key="8">
    <source>
        <dbReference type="ARBA" id="ARBA00022824"/>
    </source>
</evidence>
<feature type="disulfide bond" evidence="20">
    <location>
        <begin position="474"/>
        <end position="503"/>
    </location>
</feature>
<keyword evidence="13 20" id="KW-1015">Disulfide bond</keyword>
<comment type="catalytic activity">
    <reaction evidence="16">
        <text>N(4)-(alpha-D-Man-(1-&gt;2)-alpha-D-Man-(1-&gt;2)-alpha-D-Man-(1-&gt;3)-[alpha-D-Man-(1-&gt;2)-alpha-D-Man-(1-&gt;3)-[alpha-D-Man-(1-&gt;2)-alpha-D-Man-(1-&gt;6)]-alpha-D-Man-(1-&gt;6)]-beta-D-Man-(1-&gt;4)-beta-D-GlcNAc-(1-&gt;4)-beta-D-GlcNAc)-L-asparaginyl-[protein] (N-glucan mannose isomer 9A1,2,3B1,2,3) + 4 H2O = N(4)-(alpha-D-Man-(1-&gt;3)-[alpha-D-Man-(1-&gt;3)-[alpha-D-Man-(1-&gt;6)]-alpha-D-Man-(1-&gt;6)]-beta-D-Man-(1-&gt;4)-beta-D-GlcNAc-(1-&gt;4)-beta-D-GlcNAc)-L-asparaginyl-[protein] (N-glucan mannose isomer 5A1,2) + 4 beta-D-mannose</text>
        <dbReference type="Rhea" id="RHEA:56008"/>
        <dbReference type="Rhea" id="RHEA-COMP:14356"/>
        <dbReference type="Rhea" id="RHEA-COMP:14367"/>
        <dbReference type="ChEBI" id="CHEBI:15377"/>
        <dbReference type="ChEBI" id="CHEBI:28563"/>
        <dbReference type="ChEBI" id="CHEBI:59087"/>
        <dbReference type="ChEBI" id="CHEBI:139493"/>
        <dbReference type="EC" id="3.2.1.113"/>
    </reaction>
</comment>
<dbReference type="GeneID" id="102232900"/>
<feature type="region of interest" description="Disordered" evidence="22">
    <location>
        <begin position="102"/>
        <end position="130"/>
    </location>
</feature>
<feature type="active site" description="Proton donor" evidence="18">
    <location>
        <position position="517"/>
    </location>
</feature>
<accession>M3ZPT7</accession>
<protein>
    <recommendedName>
        <fullName evidence="21">alpha-1,2-Mannosidase</fullName>
        <ecNumber evidence="21">3.2.1.-</ecNumber>
    </recommendedName>
</protein>
<keyword evidence="6 19" id="KW-0479">Metal-binding</keyword>
<reference evidence="25" key="2">
    <citation type="journal article" date="2013" name="Nat. Genet.">
        <title>The genome of the platyfish, Xiphophorus maculatus, provides insights into evolutionary adaptation and several complex traits.</title>
        <authorList>
            <person name="Schartl M."/>
            <person name="Walter R.B."/>
            <person name="Shen Y."/>
            <person name="Garcia T."/>
            <person name="Catchen J."/>
            <person name="Amores A."/>
            <person name="Braasch I."/>
            <person name="Chalopin D."/>
            <person name="Volff J.N."/>
            <person name="Lesch K.P."/>
            <person name="Bisazza A."/>
            <person name="Minx P."/>
            <person name="Hillier L."/>
            <person name="Wilson R.K."/>
            <person name="Fuerstenberg S."/>
            <person name="Boore J."/>
            <person name="Searle S."/>
            <person name="Postlethwait J.H."/>
            <person name="Warren W.C."/>
        </authorList>
    </citation>
    <scope>NUCLEOTIDE SEQUENCE [LARGE SCALE GENOMIC DNA]</scope>
    <source>
        <strain evidence="25">JP 163 A</strain>
    </source>
</reference>
<dbReference type="Ensembl" id="ENSXMAT00000004235.2">
    <property type="protein sequence ID" value="ENSXMAP00000004230.2"/>
    <property type="gene ID" value="ENSXMAG00000004209.2"/>
</dbReference>
<dbReference type="InterPro" id="IPR036026">
    <property type="entry name" value="Seven-hairpin_glycosidases"/>
</dbReference>
<dbReference type="PANTHER" id="PTHR11742">
    <property type="entry name" value="MANNOSYL-OLIGOSACCHARIDE ALPHA-1,2-MANNOSIDASE-RELATED"/>
    <property type="match status" value="1"/>
</dbReference>
<feature type="active site" description="Proton donor" evidence="18">
    <location>
        <position position="277"/>
    </location>
</feature>
<evidence type="ECO:0000256" key="12">
    <source>
        <dbReference type="ARBA" id="ARBA00023136"/>
    </source>
</evidence>
<dbReference type="GO" id="GO:0036503">
    <property type="term" value="P:ERAD pathway"/>
    <property type="evidence" value="ECO:0007669"/>
    <property type="project" value="UniProtKB-ARBA"/>
</dbReference>
<dbReference type="EC" id="3.2.1.-" evidence="21"/>
<dbReference type="eggNOG" id="KOG2431">
    <property type="taxonomic scope" value="Eukaryota"/>
</dbReference>
<keyword evidence="10" id="KW-0735">Signal-anchor</keyword>
<dbReference type="GO" id="GO:0005789">
    <property type="term" value="C:endoplasmic reticulum membrane"/>
    <property type="evidence" value="ECO:0007669"/>
    <property type="project" value="UniProtKB-SubCell"/>
</dbReference>
<dbReference type="PRINTS" id="PR00747">
    <property type="entry name" value="GLYHDRLASE47"/>
</dbReference>
<evidence type="ECO:0000256" key="18">
    <source>
        <dbReference type="PIRSR" id="PIRSR601382-1"/>
    </source>
</evidence>
<reference evidence="24" key="4">
    <citation type="submission" date="2025-09" db="UniProtKB">
        <authorList>
            <consortium name="Ensembl"/>
        </authorList>
    </citation>
    <scope>IDENTIFICATION</scope>
    <source>
        <strain evidence="24">JP 163 A</strain>
    </source>
</reference>
<keyword evidence="25" id="KW-1185">Reference proteome</keyword>
<evidence type="ECO:0000313" key="25">
    <source>
        <dbReference type="Proteomes" id="UP000002852"/>
    </source>
</evidence>
<feature type="active site" evidence="18">
    <location>
        <position position="545"/>
    </location>
</feature>